<proteinExistence type="predicted"/>
<dbReference type="Pfam" id="PF26640">
    <property type="entry name" value="DUF8212"/>
    <property type="match status" value="1"/>
</dbReference>
<dbReference type="AlphaFoldDB" id="A0A6A6T8D3"/>
<organism evidence="4 5">
    <name type="scientific">Lophiostoma macrostomum CBS 122681</name>
    <dbReference type="NCBI Taxonomy" id="1314788"/>
    <lineage>
        <taxon>Eukaryota</taxon>
        <taxon>Fungi</taxon>
        <taxon>Dikarya</taxon>
        <taxon>Ascomycota</taxon>
        <taxon>Pezizomycotina</taxon>
        <taxon>Dothideomycetes</taxon>
        <taxon>Pleosporomycetidae</taxon>
        <taxon>Pleosporales</taxon>
        <taxon>Lophiostomataceae</taxon>
        <taxon>Lophiostoma</taxon>
    </lineage>
</organism>
<dbReference type="PANTHER" id="PTHR10622">
    <property type="entry name" value="HET DOMAIN-CONTAINING PROTEIN"/>
    <property type="match status" value="1"/>
</dbReference>
<name>A0A6A6T8D3_9PLEO</name>
<keyword evidence="5" id="KW-1185">Reference proteome</keyword>
<dbReference type="PANTHER" id="PTHR10622:SF10">
    <property type="entry name" value="HET DOMAIN-CONTAINING PROTEIN"/>
    <property type="match status" value="1"/>
</dbReference>
<dbReference type="Proteomes" id="UP000799324">
    <property type="component" value="Unassembled WGS sequence"/>
</dbReference>
<reference evidence="4" key="1">
    <citation type="journal article" date="2020" name="Stud. Mycol.">
        <title>101 Dothideomycetes genomes: a test case for predicting lifestyles and emergence of pathogens.</title>
        <authorList>
            <person name="Haridas S."/>
            <person name="Albert R."/>
            <person name="Binder M."/>
            <person name="Bloem J."/>
            <person name="Labutti K."/>
            <person name="Salamov A."/>
            <person name="Andreopoulos B."/>
            <person name="Baker S."/>
            <person name="Barry K."/>
            <person name="Bills G."/>
            <person name="Bluhm B."/>
            <person name="Cannon C."/>
            <person name="Castanera R."/>
            <person name="Culley D."/>
            <person name="Daum C."/>
            <person name="Ezra D."/>
            <person name="Gonzalez J."/>
            <person name="Henrissat B."/>
            <person name="Kuo A."/>
            <person name="Liang C."/>
            <person name="Lipzen A."/>
            <person name="Lutzoni F."/>
            <person name="Magnuson J."/>
            <person name="Mondo S."/>
            <person name="Nolan M."/>
            <person name="Ohm R."/>
            <person name="Pangilinan J."/>
            <person name="Park H.-J."/>
            <person name="Ramirez L."/>
            <person name="Alfaro M."/>
            <person name="Sun H."/>
            <person name="Tritt A."/>
            <person name="Yoshinaga Y."/>
            <person name="Zwiers L.-H."/>
            <person name="Turgeon B."/>
            <person name="Goodwin S."/>
            <person name="Spatafora J."/>
            <person name="Crous P."/>
            <person name="Grigoriev I."/>
        </authorList>
    </citation>
    <scope>NUCLEOTIDE SEQUENCE</scope>
    <source>
        <strain evidence="4">CBS 122681</strain>
    </source>
</reference>
<dbReference type="InterPro" id="IPR058525">
    <property type="entry name" value="DUF8212"/>
</dbReference>
<feature type="compositionally biased region" description="Basic and acidic residues" evidence="1">
    <location>
        <begin position="559"/>
        <end position="571"/>
    </location>
</feature>
<evidence type="ECO:0000259" key="2">
    <source>
        <dbReference type="Pfam" id="PF06985"/>
    </source>
</evidence>
<dbReference type="EMBL" id="MU004338">
    <property type="protein sequence ID" value="KAF2656255.1"/>
    <property type="molecule type" value="Genomic_DNA"/>
</dbReference>
<feature type="domain" description="Heterokaryon incompatibility" evidence="2">
    <location>
        <begin position="25"/>
        <end position="116"/>
    </location>
</feature>
<feature type="domain" description="DUF8212" evidence="3">
    <location>
        <begin position="227"/>
        <end position="249"/>
    </location>
</feature>
<sequence>MRLLRIEDDGSFGLVEHFGYNIPPYAILSHTWGADEDEVSFKDLVQGKGKKKAGFRKLIYCAQQAVQDGMRFFWADTCCIDKSSSAELSEAINSMFKWYLDSQICYAYLGDVDYTEDFTQIAKARWFTRGWTLQELIAPKTMVFYSKDWKELGNKSRLSKQIAQITGIDPTVLDRRLGYDLNLRNLSVARRMSWASQRNSTRIEDEAYCLLGIFGVNMPLLYGEGRQAFARLQEEIMKESADHSLFAWRPDPNAASGTTFGAFAPSAAAFAHSSHVVPFGTRKRPYHLTNQGLQIQLPLLPQNTQGDGKTKTFTGVLDCARLGDKFGFIGIGLEALDERNKVFGRTRESLSGISSRQLRNAEVKDIYITKRSLAESTTPIEKKFVLTRRSPPKTYPLRFEGIFTTDWYWEEARENQLIDLSLVKISGDATTPIFVGRMALLYTCGQTSYAVVFETEYPGVRMPGQTGHDDLGMSNLGKIDIYTMPTGLKSPFLEEQIRILLTTSDLQKHQSYSRVEIPGLGYMHATITFDCIGEQELWILDIDVSEASKQGRTQGLGSSEKKGRERYERRS</sequence>
<evidence type="ECO:0000313" key="4">
    <source>
        <dbReference type="EMBL" id="KAF2656255.1"/>
    </source>
</evidence>
<dbReference type="OrthoDB" id="5303367at2759"/>
<evidence type="ECO:0000313" key="5">
    <source>
        <dbReference type="Proteomes" id="UP000799324"/>
    </source>
</evidence>
<feature type="region of interest" description="Disordered" evidence="1">
    <location>
        <begin position="548"/>
        <end position="571"/>
    </location>
</feature>
<dbReference type="InterPro" id="IPR010730">
    <property type="entry name" value="HET"/>
</dbReference>
<accession>A0A6A6T8D3</accession>
<dbReference type="Pfam" id="PF06985">
    <property type="entry name" value="HET"/>
    <property type="match status" value="1"/>
</dbReference>
<protein>
    <submittedName>
        <fullName evidence="4">HET-domain-containing protein</fullName>
    </submittedName>
</protein>
<feature type="compositionally biased region" description="Polar residues" evidence="1">
    <location>
        <begin position="548"/>
        <end position="557"/>
    </location>
</feature>
<evidence type="ECO:0000256" key="1">
    <source>
        <dbReference type="SAM" id="MobiDB-lite"/>
    </source>
</evidence>
<gene>
    <name evidence="4" type="ORF">K491DRAFT_715479</name>
</gene>
<evidence type="ECO:0000259" key="3">
    <source>
        <dbReference type="Pfam" id="PF26640"/>
    </source>
</evidence>